<evidence type="ECO:0000313" key="1">
    <source>
        <dbReference type="EMBL" id="MEN2785983.1"/>
    </source>
</evidence>
<gene>
    <name evidence="1" type="ORF">ABC969_06040</name>
</gene>
<dbReference type="EMBL" id="JBDIMF010000001">
    <property type="protein sequence ID" value="MEN2785983.1"/>
    <property type="molecule type" value="Genomic_DNA"/>
</dbReference>
<proteinExistence type="predicted"/>
<name>A0ABU9XQ79_9SPHN</name>
<accession>A0ABU9XQ79</accession>
<dbReference type="RefSeq" id="WP_345863655.1">
    <property type="nucleotide sequence ID" value="NZ_JBDIMF010000001.1"/>
</dbReference>
<organism evidence="1 2">
    <name type="scientific">Sphingomonas qilianensis</name>
    <dbReference type="NCBI Taxonomy" id="1736690"/>
    <lineage>
        <taxon>Bacteria</taxon>
        <taxon>Pseudomonadati</taxon>
        <taxon>Pseudomonadota</taxon>
        <taxon>Alphaproteobacteria</taxon>
        <taxon>Sphingomonadales</taxon>
        <taxon>Sphingomonadaceae</taxon>
        <taxon>Sphingomonas</taxon>
    </lineage>
</organism>
<reference evidence="1 2" key="1">
    <citation type="submission" date="2024-05" db="EMBL/GenBank/DDBJ databases">
        <authorList>
            <person name="Liu Q."/>
            <person name="Xin Y.-H."/>
        </authorList>
    </citation>
    <scope>NUCLEOTIDE SEQUENCE [LARGE SCALE GENOMIC DNA]</scope>
    <source>
        <strain evidence="1 2">CGMCC 1.15349</strain>
    </source>
</reference>
<evidence type="ECO:0000313" key="2">
    <source>
        <dbReference type="Proteomes" id="UP001404104"/>
    </source>
</evidence>
<sequence>MEFWYIDALDSARADRMMRAKQYAQDCVLLAVVTAEPLAAELIDKAIGYHAEATQDRVIASPTLRVR</sequence>
<comment type="caution">
    <text evidence="1">The sequence shown here is derived from an EMBL/GenBank/DDBJ whole genome shotgun (WGS) entry which is preliminary data.</text>
</comment>
<protein>
    <submittedName>
        <fullName evidence="1">Uncharacterized protein</fullName>
    </submittedName>
</protein>
<dbReference type="Proteomes" id="UP001404104">
    <property type="component" value="Unassembled WGS sequence"/>
</dbReference>
<keyword evidence="2" id="KW-1185">Reference proteome</keyword>